<dbReference type="Proteomes" id="UP000179243">
    <property type="component" value="Unassembled WGS sequence"/>
</dbReference>
<dbReference type="Pfam" id="PF02470">
    <property type="entry name" value="MlaD"/>
    <property type="match status" value="1"/>
</dbReference>
<feature type="domain" description="Mce/MlaD" evidence="3">
    <location>
        <begin position="46"/>
        <end position="117"/>
    </location>
</feature>
<evidence type="ECO:0000259" key="3">
    <source>
        <dbReference type="Pfam" id="PF02470"/>
    </source>
</evidence>
<dbReference type="AlphaFoldDB" id="A0A1F7F4X3"/>
<evidence type="ECO:0000313" key="4">
    <source>
        <dbReference type="EMBL" id="OGK01628.1"/>
    </source>
</evidence>
<evidence type="ECO:0000256" key="1">
    <source>
        <dbReference type="SAM" id="Coils"/>
    </source>
</evidence>
<keyword evidence="1" id="KW-0175">Coiled coil</keyword>
<dbReference type="PANTHER" id="PTHR36698">
    <property type="entry name" value="BLL5892 PROTEIN"/>
    <property type="match status" value="1"/>
</dbReference>
<dbReference type="InterPro" id="IPR003399">
    <property type="entry name" value="Mce/MlaD"/>
</dbReference>
<gene>
    <name evidence="4" type="ORF">A2519_07290</name>
</gene>
<reference evidence="4 5" key="1">
    <citation type="journal article" date="2016" name="Nat. Commun.">
        <title>Thousands of microbial genomes shed light on interconnected biogeochemical processes in an aquifer system.</title>
        <authorList>
            <person name="Anantharaman K."/>
            <person name="Brown C.T."/>
            <person name="Hug L.A."/>
            <person name="Sharon I."/>
            <person name="Castelle C.J."/>
            <person name="Probst A.J."/>
            <person name="Thomas B.C."/>
            <person name="Singh A."/>
            <person name="Wilkins M.J."/>
            <person name="Karaoz U."/>
            <person name="Brodie E.L."/>
            <person name="Williams K.H."/>
            <person name="Hubbard S.S."/>
            <person name="Banfield J.F."/>
        </authorList>
    </citation>
    <scope>NUCLEOTIDE SEQUENCE [LARGE SCALE GENOMIC DNA]</scope>
</reference>
<accession>A0A1F7F4X3</accession>
<keyword evidence="2" id="KW-0472">Membrane</keyword>
<name>A0A1F7F4X3_UNCRA</name>
<dbReference type="EMBL" id="MFYX01000122">
    <property type="protein sequence ID" value="OGK01628.1"/>
    <property type="molecule type" value="Genomic_DNA"/>
</dbReference>
<feature type="coiled-coil region" evidence="1">
    <location>
        <begin position="262"/>
        <end position="289"/>
    </location>
</feature>
<keyword evidence="2" id="KW-1133">Transmembrane helix</keyword>
<sequence length="305" mass="33364">MSISKLQRARLGVFMIGGAVCLFFFIAIPIGFKLVDKQKTYWASFEGESLSGLEQGAILKFHGVPVGKVDRISYDPANLLRVKVTFKIQEDFPVKTDMVAQTGAMGITGLKYVELLGGTNEAPGLPPGSAIPTKKSMMTTITGQAEVIMGKIELLLNHLNAITDPDTLKGIKRIVDNTAAISEDARQFFAVMRPDFVTIAGSFQNIIARVDSISRDVKSITGETNRSFGSGNMGRILASIDSTAQFMQQLSQDISFIVKQSREDITVSMENLRETLENANELSKVLAENPSLLLKGEQQKERETP</sequence>
<dbReference type="PANTHER" id="PTHR36698:SF2">
    <property type="entry name" value="MCE_MLAD DOMAIN-CONTAINING PROTEIN"/>
    <property type="match status" value="1"/>
</dbReference>
<proteinExistence type="predicted"/>
<keyword evidence="2" id="KW-0812">Transmembrane</keyword>
<evidence type="ECO:0000256" key="2">
    <source>
        <dbReference type="SAM" id="Phobius"/>
    </source>
</evidence>
<comment type="caution">
    <text evidence="4">The sequence shown here is derived from an EMBL/GenBank/DDBJ whole genome shotgun (WGS) entry which is preliminary data.</text>
</comment>
<protein>
    <recommendedName>
        <fullName evidence="3">Mce/MlaD domain-containing protein</fullName>
    </recommendedName>
</protein>
<dbReference type="SUPFAM" id="SSF58100">
    <property type="entry name" value="Bacterial hemolysins"/>
    <property type="match status" value="1"/>
</dbReference>
<organism evidence="4 5">
    <name type="scientific">Candidatus Raymondbacteria bacterium RIFOXYD12_FULL_49_13</name>
    <dbReference type="NCBI Taxonomy" id="1817890"/>
    <lineage>
        <taxon>Bacteria</taxon>
        <taxon>Raymondiibacteriota</taxon>
    </lineage>
</organism>
<feature type="transmembrane region" description="Helical" evidence="2">
    <location>
        <begin position="12"/>
        <end position="32"/>
    </location>
</feature>
<evidence type="ECO:0000313" key="5">
    <source>
        <dbReference type="Proteomes" id="UP000179243"/>
    </source>
</evidence>